<feature type="transmembrane region" description="Helical" evidence="1">
    <location>
        <begin position="63"/>
        <end position="85"/>
    </location>
</feature>
<feature type="transmembrane region" description="Helical" evidence="1">
    <location>
        <begin position="27"/>
        <end position="51"/>
    </location>
</feature>
<keyword evidence="1" id="KW-0812">Transmembrane</keyword>
<evidence type="ECO:0000313" key="3">
    <source>
        <dbReference type="Proteomes" id="UP000319792"/>
    </source>
</evidence>
<organism evidence="2 3">
    <name type="scientific">Tsukamurella sputi</name>
    <dbReference type="NCBI Taxonomy" id="2591848"/>
    <lineage>
        <taxon>Bacteria</taxon>
        <taxon>Bacillati</taxon>
        <taxon>Actinomycetota</taxon>
        <taxon>Actinomycetes</taxon>
        <taxon>Mycobacteriales</taxon>
        <taxon>Tsukamurellaceae</taxon>
        <taxon>Tsukamurella</taxon>
    </lineage>
</organism>
<keyword evidence="3" id="KW-1185">Reference proteome</keyword>
<feature type="transmembrane region" description="Helical" evidence="1">
    <location>
        <begin position="131"/>
        <end position="154"/>
    </location>
</feature>
<accession>A0A5C5RVZ1</accession>
<sequence length="171" mass="16820">MGAALGALLWAIGVRPRGRDGDRIGRVVAAGILGAAVGMAPVLAFIGAAFAGADTPSSTGTVLAIYAAGGVLAHIAALVAVHLVLRASGDPHTGSTVRTLSWVVPVGAALALGAGVGTAYLHGFSTTPSTWVLTVTSVLLVLAATFAAGRAIALPPGAARRRGRAGARRAE</sequence>
<feature type="transmembrane region" description="Helical" evidence="1">
    <location>
        <begin position="97"/>
        <end position="119"/>
    </location>
</feature>
<keyword evidence="1" id="KW-1133">Transmembrane helix</keyword>
<keyword evidence="1" id="KW-0472">Membrane</keyword>
<dbReference type="EMBL" id="VIGV01000001">
    <property type="protein sequence ID" value="TWS26365.1"/>
    <property type="molecule type" value="Genomic_DNA"/>
</dbReference>
<dbReference type="RefSeq" id="WP_146431228.1">
    <property type="nucleotide sequence ID" value="NZ_VIGV01000001.1"/>
</dbReference>
<evidence type="ECO:0000256" key="1">
    <source>
        <dbReference type="SAM" id="Phobius"/>
    </source>
</evidence>
<reference evidence="2 3" key="1">
    <citation type="submission" date="2019-08" db="EMBL/GenBank/DDBJ databases">
        <title>Tsukamurella conjunctivitidis sp. nov., Tsukamurella assacharolytica sp. nov. and Tsukamurella sputae sp. nov. isolated from patients with conjunctivitis, bacteraemia (lymphoma) and respiratory infection (sputum) in Hong Kong.</title>
        <authorList>
            <person name="Fok K.M.N."/>
            <person name="Fong J.Y.H."/>
        </authorList>
    </citation>
    <scope>NUCLEOTIDE SEQUENCE [LARGE SCALE GENOMIC DNA]</scope>
    <source>
        <strain evidence="2 3">HKU70</strain>
    </source>
</reference>
<protein>
    <submittedName>
        <fullName evidence="2">Uncharacterized protein</fullName>
    </submittedName>
</protein>
<evidence type="ECO:0000313" key="2">
    <source>
        <dbReference type="EMBL" id="TWS26365.1"/>
    </source>
</evidence>
<proteinExistence type="predicted"/>
<name>A0A5C5RVZ1_9ACTN</name>
<dbReference type="AlphaFoldDB" id="A0A5C5RVZ1"/>
<dbReference type="Proteomes" id="UP000319792">
    <property type="component" value="Unassembled WGS sequence"/>
</dbReference>
<gene>
    <name evidence="2" type="ORF">FK268_03775</name>
</gene>
<comment type="caution">
    <text evidence="2">The sequence shown here is derived from an EMBL/GenBank/DDBJ whole genome shotgun (WGS) entry which is preliminary data.</text>
</comment>